<proteinExistence type="predicted"/>
<gene>
    <name evidence="1" type="ORF">LTR37_000937</name>
</gene>
<dbReference type="EMBL" id="JAUTXU010000004">
    <property type="protein sequence ID" value="KAK3724889.1"/>
    <property type="molecule type" value="Genomic_DNA"/>
</dbReference>
<protein>
    <submittedName>
        <fullName evidence="1">Uncharacterized protein</fullName>
    </submittedName>
</protein>
<organism evidence="1 2">
    <name type="scientific">Vermiconidia calcicola</name>
    <dbReference type="NCBI Taxonomy" id="1690605"/>
    <lineage>
        <taxon>Eukaryota</taxon>
        <taxon>Fungi</taxon>
        <taxon>Dikarya</taxon>
        <taxon>Ascomycota</taxon>
        <taxon>Pezizomycotina</taxon>
        <taxon>Dothideomycetes</taxon>
        <taxon>Dothideomycetidae</taxon>
        <taxon>Mycosphaerellales</taxon>
        <taxon>Extremaceae</taxon>
        <taxon>Vermiconidia</taxon>
    </lineage>
</organism>
<comment type="caution">
    <text evidence="1">The sequence shown here is derived from an EMBL/GenBank/DDBJ whole genome shotgun (WGS) entry which is preliminary data.</text>
</comment>
<evidence type="ECO:0000313" key="2">
    <source>
        <dbReference type="Proteomes" id="UP001281147"/>
    </source>
</evidence>
<evidence type="ECO:0000313" key="1">
    <source>
        <dbReference type="EMBL" id="KAK3724889.1"/>
    </source>
</evidence>
<reference evidence="1" key="1">
    <citation type="submission" date="2023-07" db="EMBL/GenBank/DDBJ databases">
        <title>Black Yeasts Isolated from many extreme environments.</title>
        <authorList>
            <person name="Coleine C."/>
            <person name="Stajich J.E."/>
            <person name="Selbmann L."/>
        </authorList>
    </citation>
    <scope>NUCLEOTIDE SEQUENCE</scope>
    <source>
        <strain evidence="1">CCFEE 5714</strain>
    </source>
</reference>
<accession>A0ACC3P064</accession>
<sequence length="342" mass="37773">MSCEANTHADFIGYKDSGADICHVLRRSGVHVITGKDDPFPLQDDGWCFPDTERGILTAVHRGATHLWANTVLFGTHPLQYSAALDKHAPRLRIVGQPPLLVDAHDDKNFVNSMLRKDGRFRLPESRMLDRADAAGMSGLTYPAVGKPIRGRGSYGVKVCQNEAELCAHLEELLRESPLAMVEEYLPGEEGTVTVMPPSKEEPKYWALPIVVRFNHHDGIAPYNGVVAVTLNSRVPSDEETMADPTYAEICRQCEKVAESLRITAPIRIDVRRVSKKGGAPFAMFDINMKPNMTGPGRPGREDQASLTAMAAQKLGWSYAQLLKHILSSAQTLEHLRNVSLK</sequence>
<dbReference type="Proteomes" id="UP001281147">
    <property type="component" value="Unassembled WGS sequence"/>
</dbReference>
<name>A0ACC3P064_9PEZI</name>
<keyword evidence="2" id="KW-1185">Reference proteome</keyword>